<evidence type="ECO:0000256" key="2">
    <source>
        <dbReference type="ARBA" id="ARBA00012282"/>
    </source>
</evidence>
<dbReference type="PROSITE" id="PS51371">
    <property type="entry name" value="CBS"/>
    <property type="match status" value="3"/>
</dbReference>
<dbReference type="InterPro" id="IPR052155">
    <property type="entry name" value="Biofilm_reg_signaling"/>
</dbReference>
<feature type="domain" description="CBS" evidence="9">
    <location>
        <begin position="212"/>
        <end position="269"/>
    </location>
</feature>
<dbReference type="OrthoDB" id="9799509at2"/>
<dbReference type="GO" id="GO:0071732">
    <property type="term" value="P:cellular response to nitric oxide"/>
    <property type="evidence" value="ECO:0007669"/>
    <property type="project" value="UniProtKB-ARBA"/>
</dbReference>
<accession>A0A4P6P2W4</accession>
<dbReference type="Pfam" id="PF13426">
    <property type="entry name" value="PAS_9"/>
    <property type="match status" value="1"/>
</dbReference>
<dbReference type="CDD" id="cd00130">
    <property type="entry name" value="PAS"/>
    <property type="match status" value="1"/>
</dbReference>
<dbReference type="InterPro" id="IPR000014">
    <property type="entry name" value="PAS"/>
</dbReference>
<dbReference type="NCBIfam" id="TIGR00254">
    <property type="entry name" value="GGDEF"/>
    <property type="match status" value="1"/>
</dbReference>
<dbReference type="Gene3D" id="3.10.580.10">
    <property type="entry name" value="CBS-domain"/>
    <property type="match status" value="2"/>
</dbReference>
<dbReference type="SMART" id="SM00116">
    <property type="entry name" value="CBS"/>
    <property type="match status" value="4"/>
</dbReference>
<feature type="domain" description="PAS" evidence="6">
    <location>
        <begin position="287"/>
        <end position="333"/>
    </location>
</feature>
<evidence type="ECO:0000313" key="11">
    <source>
        <dbReference type="Proteomes" id="UP000290244"/>
    </source>
</evidence>
<dbReference type="InterPro" id="IPR000160">
    <property type="entry name" value="GGDEF_dom"/>
</dbReference>
<dbReference type="EC" id="3.1.4.52" evidence="2"/>
<dbReference type="Pfam" id="PF00571">
    <property type="entry name" value="CBS"/>
    <property type="match status" value="3"/>
</dbReference>
<dbReference type="InterPro" id="IPR043128">
    <property type="entry name" value="Rev_trsase/Diguanyl_cyclase"/>
</dbReference>
<protein>
    <recommendedName>
        <fullName evidence="2">cyclic-guanylate-specific phosphodiesterase</fullName>
        <ecNumber evidence="2">3.1.4.52</ecNumber>
    </recommendedName>
</protein>
<evidence type="ECO:0000256" key="4">
    <source>
        <dbReference type="ARBA" id="ARBA00051114"/>
    </source>
</evidence>
<dbReference type="InterPro" id="IPR035965">
    <property type="entry name" value="PAS-like_dom_sf"/>
</dbReference>
<feature type="domain" description="CBS" evidence="9">
    <location>
        <begin position="19"/>
        <end position="74"/>
    </location>
</feature>
<comment type="catalytic activity">
    <reaction evidence="4">
        <text>3',3'-c-di-GMP + H2O = 5'-phosphoguanylyl(3'-&gt;5')guanosine + H(+)</text>
        <dbReference type="Rhea" id="RHEA:24902"/>
        <dbReference type="ChEBI" id="CHEBI:15377"/>
        <dbReference type="ChEBI" id="CHEBI:15378"/>
        <dbReference type="ChEBI" id="CHEBI:58754"/>
        <dbReference type="ChEBI" id="CHEBI:58805"/>
        <dbReference type="EC" id="3.1.4.52"/>
    </reaction>
    <physiologicalReaction direction="left-to-right" evidence="4">
        <dbReference type="Rhea" id="RHEA:24903"/>
    </physiologicalReaction>
</comment>
<dbReference type="InterPro" id="IPR035919">
    <property type="entry name" value="EAL_sf"/>
</dbReference>
<dbReference type="PANTHER" id="PTHR44757:SF2">
    <property type="entry name" value="BIOFILM ARCHITECTURE MAINTENANCE PROTEIN MBAA"/>
    <property type="match status" value="1"/>
</dbReference>
<sequence length="840" mass="94509">MKLLKERSEQCNLVVKDIMQCDILTCSANTSINSAAQEMRQRNISSIVITEGSQAIGIWTEADCSKINFANADYYSLGIHKLMSSPVLTIKPNVPVHELAPKFRSLSIRHFVVVDDNDSPVGIVSQSDVIKKQGIEHYLQARLVSSSYKKVSQFLNHTCQLGAVADYMKNNAVSSVLIYNEDINEYGIITERDLLSILAKGEYSNNSAWCYANFPLKRVEENTSLYSAYQQLTSHNIRHLAVTNDKGSIIGILSLDNIMSDIELAYVEELHHIVQQRDKALKESKQHLRVAEKIIDASLDGIMITDANGCILSVNPAFSRVTGYQALEVIGKNSNILSSGRHSSDFYQALWESLKTKGVWQGEIWNKRKNNEVYPEWLTIIDIGDKNDINKTYAAIFSDISDRKIAEQKIENLAFYDELTQLPNRRLLYDRLDVALATAHRNQEKLALFFIDLDYFKEINDNFGHRVGDKLLQNLAKRLQDSCKEGDTVARLAGDEFTLLLTEMREIDHICKVCDRIIEKLRQPYHIEGHSLHITTSIGIAIYPDDGTSEEELLKNADIAMYRAKDIGRNSFQLFTPAMNAHSLERSMMQSHLRTALENDEFVLNYQAHKNCVLGKVSGVEALLRWFNPLIGHVSPGQFIPMAEELGLIASVDHWVLEHACKQRKQWLDDNIDCGRIAVNISPLHFHQGDLVDSVKTVLAQTKLPANLLELEITEGCFIKQMEHATSILRELKAMGVSIALDDFGTGFSSLSYLTSLPIDKIKIDASFVAKLPHNYRESQITTAILNLAQSLELDIVAEGVETDAQRIFLLDRGCQVIQGYLFSKPVSAQYLPQVVCALA</sequence>
<dbReference type="EMBL" id="CP034759">
    <property type="protein sequence ID" value="QBG35524.1"/>
    <property type="molecule type" value="Genomic_DNA"/>
</dbReference>
<dbReference type="PANTHER" id="PTHR44757">
    <property type="entry name" value="DIGUANYLATE CYCLASE DGCP"/>
    <property type="match status" value="1"/>
</dbReference>
<evidence type="ECO:0000256" key="5">
    <source>
        <dbReference type="PROSITE-ProRule" id="PRU00703"/>
    </source>
</evidence>
<dbReference type="RefSeq" id="WP_130600784.1">
    <property type="nucleotide sequence ID" value="NZ_CP034759.1"/>
</dbReference>
<dbReference type="KEGG" id="lsd:EMK97_07245"/>
<dbReference type="InterPro" id="IPR029787">
    <property type="entry name" value="Nucleotide_cyclase"/>
</dbReference>
<dbReference type="InterPro" id="IPR000644">
    <property type="entry name" value="CBS_dom"/>
</dbReference>
<dbReference type="AlphaFoldDB" id="A0A4P6P2W4"/>
<feature type="domain" description="CBS" evidence="9">
    <location>
        <begin position="83"/>
        <end position="139"/>
    </location>
</feature>
<dbReference type="SUPFAM" id="SSF54631">
    <property type="entry name" value="CBS-domain pair"/>
    <property type="match status" value="2"/>
</dbReference>
<dbReference type="GO" id="GO:0071111">
    <property type="term" value="F:cyclic-guanylate-specific phosphodiesterase activity"/>
    <property type="evidence" value="ECO:0007669"/>
    <property type="project" value="UniProtKB-EC"/>
</dbReference>
<dbReference type="SUPFAM" id="SSF55073">
    <property type="entry name" value="Nucleotide cyclase"/>
    <property type="match status" value="1"/>
</dbReference>
<dbReference type="SMART" id="SM00091">
    <property type="entry name" value="PAS"/>
    <property type="match status" value="1"/>
</dbReference>
<reference evidence="10 11" key="1">
    <citation type="submission" date="2018-12" db="EMBL/GenBank/DDBJ databases">
        <title>Complete genome of Litorilituus sediminis.</title>
        <authorList>
            <person name="Liu A."/>
            <person name="Rong J."/>
        </authorList>
    </citation>
    <scope>NUCLEOTIDE SEQUENCE [LARGE SCALE GENOMIC DNA]</scope>
    <source>
        <strain evidence="10 11">JCM 17549</strain>
    </source>
</reference>
<evidence type="ECO:0000259" key="9">
    <source>
        <dbReference type="PROSITE" id="PS51371"/>
    </source>
</evidence>
<evidence type="ECO:0000259" key="8">
    <source>
        <dbReference type="PROSITE" id="PS50887"/>
    </source>
</evidence>
<dbReference type="InterPro" id="IPR046342">
    <property type="entry name" value="CBS_dom_sf"/>
</dbReference>
<keyword evidence="3" id="KW-0973">c-di-GMP</keyword>
<comment type="cofactor">
    <cofactor evidence="1">
        <name>Mg(2+)</name>
        <dbReference type="ChEBI" id="CHEBI:18420"/>
    </cofactor>
</comment>
<evidence type="ECO:0000313" key="10">
    <source>
        <dbReference type="EMBL" id="QBG35524.1"/>
    </source>
</evidence>
<organism evidence="10 11">
    <name type="scientific">Litorilituus sediminis</name>
    <dbReference type="NCBI Taxonomy" id="718192"/>
    <lineage>
        <taxon>Bacteria</taxon>
        <taxon>Pseudomonadati</taxon>
        <taxon>Pseudomonadota</taxon>
        <taxon>Gammaproteobacteria</taxon>
        <taxon>Alteromonadales</taxon>
        <taxon>Colwelliaceae</taxon>
        <taxon>Litorilituus</taxon>
    </lineage>
</organism>
<proteinExistence type="predicted"/>
<dbReference type="CDD" id="cd01949">
    <property type="entry name" value="GGDEF"/>
    <property type="match status" value="1"/>
</dbReference>
<dbReference type="CDD" id="cd01948">
    <property type="entry name" value="EAL"/>
    <property type="match status" value="1"/>
</dbReference>
<dbReference type="FunFam" id="3.30.70.270:FF:000001">
    <property type="entry name" value="Diguanylate cyclase domain protein"/>
    <property type="match status" value="1"/>
</dbReference>
<dbReference type="InterPro" id="IPR001633">
    <property type="entry name" value="EAL_dom"/>
</dbReference>
<dbReference type="Proteomes" id="UP000290244">
    <property type="component" value="Chromosome"/>
</dbReference>
<dbReference type="PROSITE" id="PS50112">
    <property type="entry name" value="PAS"/>
    <property type="match status" value="1"/>
</dbReference>
<gene>
    <name evidence="10" type="ORF">EMK97_07245</name>
</gene>
<name>A0A4P6P2W4_9GAMM</name>
<evidence type="ECO:0000256" key="3">
    <source>
        <dbReference type="ARBA" id="ARBA00022636"/>
    </source>
</evidence>
<dbReference type="NCBIfam" id="TIGR00229">
    <property type="entry name" value="sensory_box"/>
    <property type="match status" value="1"/>
</dbReference>
<dbReference type="PROSITE" id="PS50883">
    <property type="entry name" value="EAL"/>
    <property type="match status" value="1"/>
</dbReference>
<dbReference type="SMART" id="SM00267">
    <property type="entry name" value="GGDEF"/>
    <property type="match status" value="1"/>
</dbReference>
<keyword evidence="5" id="KW-0129">CBS domain</keyword>
<evidence type="ECO:0000259" key="6">
    <source>
        <dbReference type="PROSITE" id="PS50112"/>
    </source>
</evidence>
<dbReference type="Pfam" id="PF00990">
    <property type="entry name" value="GGDEF"/>
    <property type="match status" value="1"/>
</dbReference>
<dbReference type="SUPFAM" id="SSF141868">
    <property type="entry name" value="EAL domain-like"/>
    <property type="match status" value="1"/>
</dbReference>
<feature type="domain" description="EAL" evidence="7">
    <location>
        <begin position="586"/>
        <end position="840"/>
    </location>
</feature>
<dbReference type="FunFam" id="3.20.20.450:FF:000001">
    <property type="entry name" value="Cyclic di-GMP phosphodiesterase yahA"/>
    <property type="match status" value="1"/>
</dbReference>
<dbReference type="SMART" id="SM00052">
    <property type="entry name" value="EAL"/>
    <property type="match status" value="1"/>
</dbReference>
<feature type="domain" description="GGDEF" evidence="8">
    <location>
        <begin position="444"/>
        <end position="577"/>
    </location>
</feature>
<dbReference type="SUPFAM" id="SSF55785">
    <property type="entry name" value="PYP-like sensor domain (PAS domain)"/>
    <property type="match status" value="1"/>
</dbReference>
<evidence type="ECO:0000256" key="1">
    <source>
        <dbReference type="ARBA" id="ARBA00001946"/>
    </source>
</evidence>
<evidence type="ECO:0000259" key="7">
    <source>
        <dbReference type="PROSITE" id="PS50883"/>
    </source>
</evidence>
<dbReference type="Gene3D" id="3.30.70.270">
    <property type="match status" value="1"/>
</dbReference>
<dbReference type="Gene3D" id="3.20.20.450">
    <property type="entry name" value="EAL domain"/>
    <property type="match status" value="1"/>
</dbReference>
<dbReference type="Gene3D" id="3.30.450.20">
    <property type="entry name" value="PAS domain"/>
    <property type="match status" value="1"/>
</dbReference>
<dbReference type="Pfam" id="PF00563">
    <property type="entry name" value="EAL"/>
    <property type="match status" value="1"/>
</dbReference>
<keyword evidence="11" id="KW-1185">Reference proteome</keyword>
<dbReference type="PROSITE" id="PS50887">
    <property type="entry name" value="GGDEF"/>
    <property type="match status" value="1"/>
</dbReference>